<gene>
    <name evidence="7" type="primary">Cpsf1</name>
    <name evidence="7" type="ORF">GZH46_02309</name>
</gene>
<dbReference type="InterPro" id="IPR015943">
    <property type="entry name" value="WD40/YVTN_repeat-like_dom_sf"/>
</dbReference>
<keyword evidence="2" id="KW-0539">Nucleus</keyword>
<dbReference type="Pfam" id="PF23726">
    <property type="entry name" value="Beta-prop_RSE1_2nd"/>
    <property type="match status" value="1"/>
</dbReference>
<dbReference type="Gene3D" id="2.130.10.10">
    <property type="entry name" value="YVTN repeat-like/Quinoprotein amine dehydrogenase"/>
    <property type="match status" value="3"/>
</dbReference>
<protein>
    <submittedName>
        <fullName evidence="7">Cleavage and polyadenylation specificity factor subunit 1</fullName>
    </submittedName>
</protein>
<feature type="compositionally biased region" description="Polar residues" evidence="3">
    <location>
        <begin position="664"/>
        <end position="675"/>
    </location>
</feature>
<feature type="domain" description="RSE1/DDB1/CPSF1 first beta-propeller" evidence="5">
    <location>
        <begin position="81"/>
        <end position="188"/>
    </location>
</feature>
<name>A0ABQ7S6Z4_9ACAR</name>
<keyword evidence="8" id="KW-1185">Reference proteome</keyword>
<feature type="region of interest" description="Disordered" evidence="3">
    <location>
        <begin position="1215"/>
        <end position="1245"/>
    </location>
</feature>
<dbReference type="InterPro" id="IPR050358">
    <property type="entry name" value="RSE1/DDB1/CFT1"/>
</dbReference>
<evidence type="ECO:0000259" key="5">
    <source>
        <dbReference type="Pfam" id="PF10433"/>
    </source>
</evidence>
<feature type="compositionally biased region" description="Basic and acidic residues" evidence="3">
    <location>
        <begin position="1227"/>
        <end position="1245"/>
    </location>
</feature>
<reference evidence="7 8" key="1">
    <citation type="submission" date="2020-10" db="EMBL/GenBank/DDBJ databases">
        <authorList>
            <person name="Klimov P.B."/>
            <person name="Dyachkov S.M."/>
            <person name="Chetverikov P.E."/>
        </authorList>
    </citation>
    <scope>NUCLEOTIDE SEQUENCE [LARGE SCALE GENOMIC DNA]</scope>
    <source>
        <strain evidence="7">BMOC 18-1129-001#AD2665</strain>
        <tissue evidence="7">Entire mites</tissue>
    </source>
</reference>
<dbReference type="PANTHER" id="PTHR10644">
    <property type="entry name" value="DNA REPAIR/RNA PROCESSING CPSF FAMILY"/>
    <property type="match status" value="1"/>
</dbReference>
<dbReference type="Proteomes" id="UP000825002">
    <property type="component" value="Unassembled WGS sequence"/>
</dbReference>
<dbReference type="Gene3D" id="1.10.150.910">
    <property type="match status" value="1"/>
</dbReference>
<feature type="non-terminal residue" evidence="7">
    <location>
        <position position="1"/>
    </location>
</feature>
<proteinExistence type="predicted"/>
<comment type="caution">
    <text evidence="7">The sequence shown here is derived from an EMBL/GenBank/DDBJ whole genome shotgun (WGS) entry which is preliminary data.</text>
</comment>
<dbReference type="Pfam" id="PF03178">
    <property type="entry name" value="CPSF_A"/>
    <property type="match status" value="1"/>
</dbReference>
<feature type="compositionally biased region" description="Low complexity" evidence="3">
    <location>
        <begin position="1216"/>
        <end position="1226"/>
    </location>
</feature>
<comment type="subcellular location">
    <subcellularLocation>
        <location evidence="1">Nucleus</location>
    </subcellularLocation>
</comment>
<sequence>MYSICKTTHPSTCVEHSIYCHFYDMNEKNLIVAGANQLQVYRLIKIQPPSKSGQNHLLTATSPSTQLTKETPTTIDNNNYNDNIKLECLQSFELYGNIACVQSVQLETDCQRDSLILSFYDAKLSIVEYDPATHDLRTLSLHYFEDDVMRDGYTNQYSSEPKVRIDPEGRCAAMLVYGRHIIVVPFYRDSVMQEGVDLGADTSMTRANISADDDTLVNADSMNGSALNRTMSNQSIYNTSQNLSSHQQMYQAQQHQTPARSPVMASYKLDLSKESCGEKIDNIVDIQFLQSYNEPTLVILYEPNRTWSGRIAVRQDTFLMVALSLNTSQRLQPIIWTVNNLPYDCRRILPVPKPIGGVVVIGVNELIYLNQSVPNYGVALNSFTKDSTSFPLHKQDSVNVSLDLSIATFISSSKLVIMTKDGEIYVVTLFNDGMRCIRNFRFDKADLMCVEQPSTVTVCEQNFLFIGSQVGDSMLLRFYEKHPLMASNINAYASSATPTSNNFEGHHQYHHHNFMMSTIGDSHLACTYEFQLCDTLINVSPCVQMRYGEDSSVSETLPHDAREPHLELVTASGYGRNGSVCVFHRSVKPQVASTFELGNSVDFWTVEARCDPKEKAKNNGGDSNISNKNNASDDTGNNRSTTEDDLDDLYADPEYQADRELEPMSSTQLDNSNVDTKPRLAPDGSVLDDKSEVVPSHAIGETNKDEQEAVEQEARLSYVILSRDKSSMVFTASVNELKEVIDNVEYDLFAPTILAANIGKHKLAVQVTTNAVRLLDGLVQLQEIRLDTSGCEIVRASVAGSHLVLLSRPSQSATSSQSTLLAVASDGSDGSTSPMLTITHLELVVDDDFDPNEPTAGTVRLKMTSPELTNNLSDSSNIAAVCMYTDTSGLFRTYSIAQITGESQESVPQLELKAKIEDLITNRQPPQPPKPPTLTIIKSEPLDEPMDASQAQAQQPELVQPALPVMKIEDIKVEDDIDDDELYENSNATFTPAVAAVKRKAPMFETDELDDMDDIYGPSTTLDSEVRPGLSDALSSGLSAYSNGTIAPSGGASQLGMGSMGPGAPVIKDPTAGLHECRDDITLTNWLLVAHESGVLEILSVPEFRCVYLVKNLPAAQRVLVDSVQLFAAADVSSRVAYGDDEPPKIKEILLNGMGLYGSRPTLFVRLTNELLVYETFPLIDSISMPPIDGHLMVRFKKFKTIQLTLIHAADAPLHSSSSGAALSSDRAADKADRDRQERARAREEKRVRELDQRKWLRSFERIGRYRGVFLAGTSPHWFIMTHKGNLRCHEMLLDGAVAAFSTFNEPHVCQDGFMYLNEHNELRMATLNAALDYDNAWTMRKVIMGETVHFVNYHVERRIYCVVTSRPVECKKLVKVGSGDTDGKHIEPLERDPDYLAPLDDRFTLHLYDPQAWERVPDAEIELDEWEHVTSLKNVMLTCEGTSSGLKGYIAMSTNYCYGEDVSNRGRIWILDLIEVVPEPDKPLTRNKIKKVYCQEQKGPVTALCHVCGLLLSVVGQKIYLWQLKEDQLVGIAFIDTQIYIHCAMSVKNLILISDIRKSILLYRYQQDTRTLSLVARDPRRLEVFSCEFAIDNRLLNFVISDAERNLIVYAHAPLLRESHGGEWLLRRADFHLGAHVNAFCRMRARHCTDLLQRPNHVRHITMYCTLNGGVGYLLPIPEKTYRRLLMLQNDLTMALAHVAGLNPRAWRTIKQSRRRNLTNPSRNIIDGDLIYRFSELSFAEKRDMTRKIGTTSERVLADLQAINQATAYF</sequence>
<dbReference type="InterPro" id="IPR004871">
    <property type="entry name" value="RSE1/DDB1/CPSF1_C"/>
</dbReference>
<organism evidence="7 8">
    <name type="scientific">Fragariocoptes setiger</name>
    <dbReference type="NCBI Taxonomy" id="1670756"/>
    <lineage>
        <taxon>Eukaryota</taxon>
        <taxon>Metazoa</taxon>
        <taxon>Ecdysozoa</taxon>
        <taxon>Arthropoda</taxon>
        <taxon>Chelicerata</taxon>
        <taxon>Arachnida</taxon>
        <taxon>Acari</taxon>
        <taxon>Acariformes</taxon>
        <taxon>Trombidiformes</taxon>
        <taxon>Prostigmata</taxon>
        <taxon>Eupodina</taxon>
        <taxon>Eriophyoidea</taxon>
        <taxon>Phytoptidae</taxon>
        <taxon>Fragariocoptes</taxon>
    </lineage>
</organism>
<evidence type="ECO:0000313" key="8">
    <source>
        <dbReference type="Proteomes" id="UP000825002"/>
    </source>
</evidence>
<feature type="compositionally biased region" description="Polar residues" evidence="3">
    <location>
        <begin position="620"/>
        <end position="640"/>
    </location>
</feature>
<feature type="region of interest" description="Disordered" evidence="3">
    <location>
        <begin position="614"/>
        <end position="691"/>
    </location>
</feature>
<evidence type="ECO:0000256" key="2">
    <source>
        <dbReference type="ARBA" id="ARBA00023242"/>
    </source>
</evidence>
<dbReference type="EMBL" id="JAIFTH010000618">
    <property type="protein sequence ID" value="KAG9509182.1"/>
    <property type="molecule type" value="Genomic_DNA"/>
</dbReference>
<evidence type="ECO:0000259" key="6">
    <source>
        <dbReference type="Pfam" id="PF23726"/>
    </source>
</evidence>
<evidence type="ECO:0000313" key="7">
    <source>
        <dbReference type="EMBL" id="KAG9509182.1"/>
    </source>
</evidence>
<evidence type="ECO:0000256" key="1">
    <source>
        <dbReference type="ARBA" id="ARBA00004123"/>
    </source>
</evidence>
<dbReference type="Pfam" id="PF10433">
    <property type="entry name" value="Beta-prop_RSE1_1st"/>
    <property type="match status" value="2"/>
</dbReference>
<feature type="domain" description="RSE1/DDB1/CPSF1 C-terminal" evidence="4">
    <location>
        <begin position="1404"/>
        <end position="1736"/>
    </location>
</feature>
<evidence type="ECO:0000256" key="3">
    <source>
        <dbReference type="SAM" id="MobiDB-lite"/>
    </source>
</evidence>
<evidence type="ECO:0000259" key="4">
    <source>
        <dbReference type="Pfam" id="PF03178"/>
    </source>
</evidence>
<feature type="domain" description="RSE1/DDB1/CPSF1 first beta-propeller" evidence="5">
    <location>
        <begin position="282"/>
        <end position="482"/>
    </location>
</feature>
<feature type="domain" description="RSE1/DDB1/CPSF1 second beta-propeller" evidence="6">
    <location>
        <begin position="713"/>
        <end position="1328"/>
    </location>
</feature>
<accession>A0ABQ7S6Z4</accession>
<dbReference type="InterPro" id="IPR058543">
    <property type="entry name" value="Beta-prop_RSE1/DDB1/CPSF1_2nd"/>
</dbReference>
<dbReference type="InterPro" id="IPR018846">
    <property type="entry name" value="Beta-prop_RSE1/DDB1/CPSF1_1st"/>
</dbReference>